<evidence type="ECO:0000256" key="9">
    <source>
        <dbReference type="SAM" id="Phobius"/>
    </source>
</evidence>
<dbReference type="PANTHER" id="PTHR32138:SF0">
    <property type="entry name" value="PHOSPHATIDYLETHANOLAMINE N-METHYLTRANSFERASE"/>
    <property type="match status" value="1"/>
</dbReference>
<dbReference type="Gene3D" id="1.20.120.1630">
    <property type="match status" value="1"/>
</dbReference>
<reference evidence="11" key="1">
    <citation type="journal article" date="2013" name="Proc. Natl. Acad. Sci. U.S.A.">
        <title>Genome structure and metabolic features in the red seaweed Chondrus crispus shed light on evolution of the Archaeplastida.</title>
        <authorList>
            <person name="Collen J."/>
            <person name="Porcel B."/>
            <person name="Carre W."/>
            <person name="Ball S.G."/>
            <person name="Chaparro C."/>
            <person name="Tonon T."/>
            <person name="Barbeyron T."/>
            <person name="Michel G."/>
            <person name="Noel B."/>
            <person name="Valentin K."/>
            <person name="Elias M."/>
            <person name="Artiguenave F."/>
            <person name="Arun A."/>
            <person name="Aury J.M."/>
            <person name="Barbosa-Neto J.F."/>
            <person name="Bothwell J.H."/>
            <person name="Bouget F.Y."/>
            <person name="Brillet L."/>
            <person name="Cabello-Hurtado F."/>
            <person name="Capella-Gutierrez S."/>
            <person name="Charrier B."/>
            <person name="Cladiere L."/>
            <person name="Cock J.M."/>
            <person name="Coelho S.M."/>
            <person name="Colleoni C."/>
            <person name="Czjzek M."/>
            <person name="Da Silva C."/>
            <person name="Delage L."/>
            <person name="Denoeud F."/>
            <person name="Deschamps P."/>
            <person name="Dittami S.M."/>
            <person name="Gabaldon T."/>
            <person name="Gachon C.M."/>
            <person name="Groisillier A."/>
            <person name="Herve C."/>
            <person name="Jabbari K."/>
            <person name="Katinka M."/>
            <person name="Kloareg B."/>
            <person name="Kowalczyk N."/>
            <person name="Labadie K."/>
            <person name="Leblanc C."/>
            <person name="Lopez P.J."/>
            <person name="McLachlan D.H."/>
            <person name="Meslet-Cladiere L."/>
            <person name="Moustafa A."/>
            <person name="Nehr Z."/>
            <person name="Nyvall Collen P."/>
            <person name="Panaud O."/>
            <person name="Partensky F."/>
            <person name="Poulain J."/>
            <person name="Rensing S.A."/>
            <person name="Rousvoal S."/>
            <person name="Samson G."/>
            <person name="Symeonidi A."/>
            <person name="Weissenbach J."/>
            <person name="Zambounis A."/>
            <person name="Wincker P."/>
            <person name="Boyen C."/>
        </authorList>
    </citation>
    <scope>NUCLEOTIDE SEQUENCE [LARGE SCALE GENOMIC DNA]</scope>
    <source>
        <strain evidence="11">cv. Stackhouse</strain>
    </source>
</reference>
<keyword evidence="5" id="KW-0443">Lipid metabolism</keyword>
<organism evidence="10 11">
    <name type="scientific">Chondrus crispus</name>
    <name type="common">Carrageen Irish moss</name>
    <name type="synonym">Polymorpha crispa</name>
    <dbReference type="NCBI Taxonomy" id="2769"/>
    <lineage>
        <taxon>Eukaryota</taxon>
        <taxon>Rhodophyta</taxon>
        <taxon>Florideophyceae</taxon>
        <taxon>Rhodymeniophycidae</taxon>
        <taxon>Gigartinales</taxon>
        <taxon>Gigartinaceae</taxon>
        <taxon>Chondrus</taxon>
    </lineage>
</organism>
<feature type="transmembrane region" description="Helical" evidence="9">
    <location>
        <begin position="168"/>
        <end position="186"/>
    </location>
</feature>
<accession>R7QMW6</accession>
<evidence type="ECO:0000256" key="3">
    <source>
        <dbReference type="ARBA" id="ARBA00022692"/>
    </source>
</evidence>
<evidence type="ECO:0000256" key="6">
    <source>
        <dbReference type="ARBA" id="ARBA00023136"/>
    </source>
</evidence>
<dbReference type="GeneID" id="17326450"/>
<evidence type="ECO:0000256" key="1">
    <source>
        <dbReference type="ARBA" id="ARBA00004127"/>
    </source>
</evidence>
<keyword evidence="2" id="KW-0444">Lipid biosynthesis</keyword>
<keyword evidence="3 9" id="KW-0812">Transmembrane</keyword>
<evidence type="ECO:0000313" key="10">
    <source>
        <dbReference type="EMBL" id="CDF38826.1"/>
    </source>
</evidence>
<feature type="transmembrane region" description="Helical" evidence="9">
    <location>
        <begin position="341"/>
        <end position="365"/>
    </location>
</feature>
<evidence type="ECO:0000256" key="8">
    <source>
        <dbReference type="ARBA" id="ARBA00023264"/>
    </source>
</evidence>
<keyword evidence="10" id="KW-0489">Methyltransferase</keyword>
<name>R7QMW6_CHOCR</name>
<dbReference type="AlphaFoldDB" id="R7QMW6"/>
<dbReference type="RefSeq" id="XP_005718731.1">
    <property type="nucleotide sequence ID" value="XM_005718674.1"/>
</dbReference>
<dbReference type="GO" id="GO:0012505">
    <property type="term" value="C:endomembrane system"/>
    <property type="evidence" value="ECO:0007669"/>
    <property type="project" value="UniProtKB-SubCell"/>
</dbReference>
<dbReference type="KEGG" id="ccp:CHC_T00009414001"/>
<feature type="transmembrane region" description="Helical" evidence="9">
    <location>
        <begin position="428"/>
        <end position="447"/>
    </location>
</feature>
<evidence type="ECO:0000256" key="7">
    <source>
        <dbReference type="ARBA" id="ARBA00023209"/>
    </source>
</evidence>
<evidence type="ECO:0000256" key="2">
    <source>
        <dbReference type="ARBA" id="ARBA00022516"/>
    </source>
</evidence>
<proteinExistence type="predicted"/>
<keyword evidence="10" id="KW-0808">Transferase</keyword>
<feature type="transmembrane region" description="Helical" evidence="9">
    <location>
        <begin position="104"/>
        <end position="122"/>
    </location>
</feature>
<keyword evidence="6 9" id="KW-0472">Membrane</keyword>
<dbReference type="UniPathway" id="UPA00753"/>
<dbReference type="STRING" id="2769.R7QMW6"/>
<gene>
    <name evidence="10" type="ORF">CHC_T00009414001</name>
</gene>
<dbReference type="OrthoDB" id="4583at2759"/>
<keyword evidence="11" id="KW-1185">Reference proteome</keyword>
<dbReference type="Proteomes" id="UP000012073">
    <property type="component" value="Unassembled WGS sequence"/>
</dbReference>
<keyword evidence="4 9" id="KW-1133">Transmembrane helix</keyword>
<keyword evidence="8" id="KW-1208">Phospholipid metabolism</keyword>
<dbReference type="Gramene" id="CDF38826">
    <property type="protein sequence ID" value="CDF38826"/>
    <property type="gene ID" value="CHC_T00009414001"/>
</dbReference>
<protein>
    <submittedName>
        <fullName evidence="10">Phosphatidylethanolamine N-methyltransferase</fullName>
    </submittedName>
</protein>
<comment type="subcellular location">
    <subcellularLocation>
        <location evidence="1">Endomembrane system</location>
        <topology evidence="1">Multi-pass membrane protein</topology>
    </subcellularLocation>
</comment>
<evidence type="ECO:0000313" key="11">
    <source>
        <dbReference type="Proteomes" id="UP000012073"/>
    </source>
</evidence>
<dbReference type="GO" id="GO:0006656">
    <property type="term" value="P:phosphatidylcholine biosynthetic process"/>
    <property type="evidence" value="ECO:0007669"/>
    <property type="project" value="UniProtKB-UniPathway"/>
</dbReference>
<feature type="transmembrane region" description="Helical" evidence="9">
    <location>
        <begin position="62"/>
        <end position="84"/>
    </location>
</feature>
<evidence type="ECO:0000256" key="5">
    <source>
        <dbReference type="ARBA" id="ARBA00023098"/>
    </source>
</evidence>
<feature type="transmembrane region" description="Helical" evidence="9">
    <location>
        <begin position="134"/>
        <end position="156"/>
    </location>
</feature>
<feature type="transmembrane region" description="Helical" evidence="9">
    <location>
        <begin position="377"/>
        <end position="407"/>
    </location>
</feature>
<dbReference type="Pfam" id="PF04191">
    <property type="entry name" value="PEMT"/>
    <property type="match status" value="2"/>
</dbReference>
<keyword evidence="7" id="KW-0594">Phospholipid biosynthesis</keyword>
<sequence length="612" mass="67631">MTSPATCPMGRTPSGAEFAVPRTADMFAALRSPAHWRPAELLTLFLSALSLLSLLLRPVLPPAFYIAVFAFWRLAYNLVLAVLLRRQSDAHALTRWLRARSPAAHALLNWACTGAVLPPYAWADAPPEFNAWLAFRALCTVILANDGLSYFVLCVACNRPFAAASVPTLAFCVPAGLALLALSFWTKAKAHHALGDFAWFWGDFFFTLDGDLVFDGVFELFPHPMYTVGYAGYYGAALITRSYTVLLVSLLAHLAQLAFLALVEEPHIRKIYASPPPAKAPREAPAAPPNSLAPDLSPHAAFLATAPQPARDDAHADNLWMRSCIARGSTRTQAYSSWQHIFLFSYLTNHALFLIAALCLPATAAREAGAYSWVQGWALGLAGLSLIAVAVVSMVSAWSVTGYFGFFYGDFFVAPETRELTYKGSFRYVTNPELTLGYLAYYGLAIVRQSWSLVWLALLCQGLHMLFISCVEEANTEREYKLVRKHTALETSFRSLPGISFLIPLVKRIGIRILHAVQQRIDIRFETVSRKVAVQKEKMKADIDKAGTKIWEQHVQRCALELKTRAESRFGVLDCDKVISLLEKRGVAVRPIGANAAVLNVETVSPSRREVY</sequence>
<evidence type="ECO:0000256" key="4">
    <source>
        <dbReference type="ARBA" id="ARBA00022989"/>
    </source>
</evidence>
<dbReference type="PANTHER" id="PTHR32138">
    <property type="entry name" value="PHOSPHATIDYLETHANOLAMINE N-METHYLTRANSFERASE"/>
    <property type="match status" value="1"/>
</dbReference>
<dbReference type="GO" id="GO:0032259">
    <property type="term" value="P:methylation"/>
    <property type="evidence" value="ECO:0007669"/>
    <property type="project" value="UniProtKB-KW"/>
</dbReference>
<dbReference type="InterPro" id="IPR007318">
    <property type="entry name" value="Phopholipid_MeTrfase"/>
</dbReference>
<dbReference type="OMA" id="PPVTHDM"/>
<dbReference type="GO" id="GO:0004608">
    <property type="term" value="F:phosphatidylethanolamine N-methyltransferase activity"/>
    <property type="evidence" value="ECO:0007669"/>
    <property type="project" value="TreeGrafter"/>
</dbReference>
<dbReference type="EMBL" id="HG001969">
    <property type="protein sequence ID" value="CDF38826.1"/>
    <property type="molecule type" value="Genomic_DNA"/>
</dbReference>